<keyword evidence="1" id="KW-1133">Transmembrane helix</keyword>
<keyword evidence="3" id="KW-1185">Reference proteome</keyword>
<feature type="transmembrane region" description="Helical" evidence="1">
    <location>
        <begin position="36"/>
        <end position="55"/>
    </location>
</feature>
<dbReference type="RefSeq" id="WP_164623706.1">
    <property type="nucleotide sequence ID" value="NZ_JAAIVJ010000002.1"/>
</dbReference>
<accession>A0A6M0QQA6</accession>
<comment type="caution">
    <text evidence="2">The sequence shown here is derived from an EMBL/GenBank/DDBJ whole genome shotgun (WGS) entry which is preliminary data.</text>
</comment>
<proteinExistence type="predicted"/>
<evidence type="ECO:0000313" key="3">
    <source>
        <dbReference type="Proteomes" id="UP000477782"/>
    </source>
</evidence>
<feature type="transmembrane region" description="Helical" evidence="1">
    <location>
        <begin position="300"/>
        <end position="319"/>
    </location>
</feature>
<feature type="transmembrane region" description="Helical" evidence="1">
    <location>
        <begin position="246"/>
        <end position="264"/>
    </location>
</feature>
<dbReference type="Proteomes" id="UP000477782">
    <property type="component" value="Unassembled WGS sequence"/>
</dbReference>
<dbReference type="Gene3D" id="1.20.1250.20">
    <property type="entry name" value="MFS general substrate transporter like domains"/>
    <property type="match status" value="1"/>
</dbReference>
<feature type="transmembrane region" description="Helical" evidence="1">
    <location>
        <begin position="122"/>
        <end position="141"/>
    </location>
</feature>
<dbReference type="SUPFAM" id="SSF103473">
    <property type="entry name" value="MFS general substrate transporter"/>
    <property type="match status" value="1"/>
</dbReference>
<dbReference type="InterPro" id="IPR036259">
    <property type="entry name" value="MFS_trans_sf"/>
</dbReference>
<feature type="transmembrane region" description="Helical" evidence="1">
    <location>
        <begin position="186"/>
        <end position="205"/>
    </location>
</feature>
<evidence type="ECO:0000313" key="2">
    <source>
        <dbReference type="EMBL" id="NEY89665.1"/>
    </source>
</evidence>
<gene>
    <name evidence="2" type="ORF">G4Z14_05080</name>
</gene>
<dbReference type="AlphaFoldDB" id="A0A6M0QQA6"/>
<name>A0A6M0QQA6_9RHOB</name>
<feature type="transmembrane region" description="Helical" evidence="1">
    <location>
        <begin position="147"/>
        <end position="165"/>
    </location>
</feature>
<evidence type="ECO:0008006" key="4">
    <source>
        <dbReference type="Google" id="ProtNLM"/>
    </source>
</evidence>
<feature type="transmembrane region" description="Helical" evidence="1">
    <location>
        <begin position="92"/>
        <end position="110"/>
    </location>
</feature>
<evidence type="ECO:0000256" key="1">
    <source>
        <dbReference type="SAM" id="Phobius"/>
    </source>
</evidence>
<reference evidence="2 3" key="1">
    <citation type="submission" date="2020-02" db="EMBL/GenBank/DDBJ databases">
        <authorList>
            <person name="Chen W.-M."/>
        </authorList>
    </citation>
    <scope>NUCLEOTIDE SEQUENCE [LARGE SCALE GENOMIC DNA]</scope>
    <source>
        <strain evidence="2 3">KMS-5</strain>
    </source>
</reference>
<dbReference type="EMBL" id="JAAIVJ010000002">
    <property type="protein sequence ID" value="NEY89665.1"/>
    <property type="molecule type" value="Genomic_DNA"/>
</dbReference>
<sequence length="356" mass="36384">MATGIAGFVILGLAQAIFGPVLPVYARIFGLEISAVGWVLSVFWAGSLTAVGAVYAAPTVIGPKTGLLSAAAGTALLALMSNWAMVLAGACVFGFGYGVIAAVWNPRVLAAFGARGPAMMSLMNALFTLGAIAAPQVFLGLGQDPAAVFWVFTIFAGLVAVATLAMGDTRAAPARAGGDGRIDWSILGFAFLGIGLESSLVGLGPTGLAQAGETPEAAARLLSLFFISYLVARLSLVVIAHRIAPFAIYAATLALLAVLTFAAIAGDAGFWFPFMGFACGYIFHGEYLTGLRRMGATTRVSALLLAAGMLGAIVQPVLITQALSGLGPKGFFQIILGVALGLSVLAGLNLRRLTRA</sequence>
<keyword evidence="1" id="KW-0472">Membrane</keyword>
<organism evidence="2 3">
    <name type="scientific">Tabrizicola oligotrophica</name>
    <dbReference type="NCBI Taxonomy" id="2710650"/>
    <lineage>
        <taxon>Bacteria</taxon>
        <taxon>Pseudomonadati</taxon>
        <taxon>Pseudomonadota</taxon>
        <taxon>Alphaproteobacteria</taxon>
        <taxon>Rhodobacterales</taxon>
        <taxon>Paracoccaceae</taxon>
        <taxon>Tabrizicola</taxon>
    </lineage>
</organism>
<feature type="transmembrane region" description="Helical" evidence="1">
    <location>
        <begin position="270"/>
        <end position="288"/>
    </location>
</feature>
<feature type="transmembrane region" description="Helical" evidence="1">
    <location>
        <begin position="331"/>
        <end position="350"/>
    </location>
</feature>
<protein>
    <recommendedName>
        <fullName evidence="4">MFS transporter</fullName>
    </recommendedName>
</protein>
<feature type="transmembrane region" description="Helical" evidence="1">
    <location>
        <begin position="217"/>
        <end position="239"/>
    </location>
</feature>
<keyword evidence="1" id="KW-0812">Transmembrane</keyword>